<name>A0AAU7PQ28_9FIRM</name>
<dbReference type="InterPro" id="IPR057621">
    <property type="entry name" value="Khk_prokaryotic"/>
</dbReference>
<accession>A0AAU7PQ28</accession>
<dbReference type="AlphaFoldDB" id="A0AAU7PQ28"/>
<reference evidence="1" key="1">
    <citation type="submission" date="2024-06" db="EMBL/GenBank/DDBJ databases">
        <title>Lacrimispora cavernae sp. nov., a novel anaerobe isolated from bat guano pile inside a cave.</title>
        <authorList>
            <person name="Miller S.L."/>
            <person name="Lu N."/>
            <person name="King J."/>
            <person name="Sankaranarayanan K."/>
            <person name="Lawson P.A."/>
        </authorList>
    </citation>
    <scope>NUCLEOTIDE SEQUENCE</scope>
    <source>
        <strain evidence="1">BS-2</strain>
    </source>
</reference>
<protein>
    <submittedName>
        <fullName evidence="1">Carbohydrate kinase family protein</fullName>
    </submittedName>
</protein>
<dbReference type="Gene3D" id="3.40.1190.20">
    <property type="match status" value="1"/>
</dbReference>
<evidence type="ECO:0000313" key="1">
    <source>
        <dbReference type="EMBL" id="XBS54360.1"/>
    </source>
</evidence>
<dbReference type="InterPro" id="IPR029056">
    <property type="entry name" value="Ribokinase-like"/>
</dbReference>
<dbReference type="GO" id="GO:0016301">
    <property type="term" value="F:kinase activity"/>
    <property type="evidence" value="ECO:0007669"/>
    <property type="project" value="UniProtKB-KW"/>
</dbReference>
<sequence length="361" mass="39563">MNRLCDLSGKRKEIREKRVVAGFDGFVDTTVRPIAQTATASSNAKMFATIQEFGEFLVSKAGKSCSVELKVESKSLGGNMPYFSLGAGTLGLDVTCIGMLGEGGRAEDVFSALPCTLYPFTPPGESTCMEFQDGKVMLAPSCELSGDVWELVMKCTSGQANQMFSKADLIALVNWSELSFSQRLWQETYDHGLSKECCNKGQFAFFDLCDISRKMPEEVEGVLRLMAMFSTKRTTILSMNENEAVTIGKQLLGGCQEGTEIAHEVRKRYGVDEVLIHTLKDSLLMSSRGLVRIPTDFVENPVKSTGAGDHFNAASCLGVLMGLCDEERVVLANRVSSFYVRNGYSPRLEEISAGFCKLIEI</sequence>
<organism evidence="1">
    <name type="scientific">Lacrimispora sp. BS-2</name>
    <dbReference type="NCBI Taxonomy" id="3151850"/>
    <lineage>
        <taxon>Bacteria</taxon>
        <taxon>Bacillati</taxon>
        <taxon>Bacillota</taxon>
        <taxon>Clostridia</taxon>
        <taxon>Lachnospirales</taxon>
        <taxon>Lachnospiraceae</taxon>
        <taxon>Lacrimispora</taxon>
    </lineage>
</organism>
<gene>
    <name evidence="1" type="ORF">ABFV83_00820</name>
</gene>
<keyword evidence="1" id="KW-0808">Transferase</keyword>
<dbReference type="SUPFAM" id="SSF53613">
    <property type="entry name" value="Ribokinase-like"/>
    <property type="match status" value="1"/>
</dbReference>
<dbReference type="Pfam" id="PF25270">
    <property type="entry name" value="Khk"/>
    <property type="match status" value="1"/>
</dbReference>
<proteinExistence type="predicted"/>
<keyword evidence="1" id="KW-0418">Kinase</keyword>
<dbReference type="EMBL" id="CP157940">
    <property type="protein sequence ID" value="XBS54360.1"/>
    <property type="molecule type" value="Genomic_DNA"/>
</dbReference>
<dbReference type="RefSeq" id="WP_349946972.1">
    <property type="nucleotide sequence ID" value="NZ_CP157940.1"/>
</dbReference>